<dbReference type="Gene3D" id="3.90.550.10">
    <property type="entry name" value="Spore Coat Polysaccharide Biosynthesis Protein SpsA, Chain A"/>
    <property type="match status" value="1"/>
</dbReference>
<accession>A0A7X3SI64</accession>
<dbReference type="Pfam" id="PF00535">
    <property type="entry name" value="Glycos_transf_2"/>
    <property type="match status" value="1"/>
</dbReference>
<keyword evidence="4" id="KW-1185">Reference proteome</keyword>
<dbReference type="InterPro" id="IPR001173">
    <property type="entry name" value="Glyco_trans_2-like"/>
</dbReference>
<dbReference type="InterPro" id="IPR029044">
    <property type="entry name" value="Nucleotide-diphossugar_trans"/>
</dbReference>
<keyword evidence="1" id="KW-0472">Membrane</keyword>
<proteinExistence type="predicted"/>
<dbReference type="Proteomes" id="UP000460412">
    <property type="component" value="Unassembled WGS sequence"/>
</dbReference>
<dbReference type="PANTHER" id="PTHR43630">
    <property type="entry name" value="POLY-BETA-1,6-N-ACETYL-D-GLUCOSAMINE SYNTHASE"/>
    <property type="match status" value="1"/>
</dbReference>
<dbReference type="AlphaFoldDB" id="A0A7X3SI64"/>
<dbReference type="PANTHER" id="PTHR43630:SF2">
    <property type="entry name" value="GLYCOSYLTRANSFERASE"/>
    <property type="match status" value="1"/>
</dbReference>
<protein>
    <submittedName>
        <fullName evidence="3">Glycosyltransferase</fullName>
    </submittedName>
</protein>
<gene>
    <name evidence="3" type="ORF">GN277_06890</name>
</gene>
<evidence type="ECO:0000313" key="4">
    <source>
        <dbReference type="Proteomes" id="UP000460412"/>
    </source>
</evidence>
<reference evidence="3 4" key="1">
    <citation type="submission" date="2019-12" db="EMBL/GenBank/DDBJ databases">
        <title>Sporaefaciens musculi gen. nov., sp. nov., a novel bacterium isolated from the caecum of an obese mouse.</title>
        <authorList>
            <person name="Rasmussen T.S."/>
            <person name="Streidl T."/>
            <person name="Hitch T.C.A."/>
            <person name="Wortmann E."/>
            <person name="Deptula P."/>
            <person name="Hansen M."/>
            <person name="Nielsen D.S."/>
            <person name="Clavel T."/>
            <person name="Vogensen F.K."/>
        </authorList>
    </citation>
    <scope>NUCLEOTIDE SEQUENCE [LARGE SCALE GENOMIC DNA]</scope>
    <source>
        <strain evidence="3 4">WCA-9-b2</strain>
    </source>
</reference>
<keyword evidence="1" id="KW-1133">Transmembrane helix</keyword>
<comment type="caution">
    <text evidence="3">The sequence shown here is derived from an EMBL/GenBank/DDBJ whole genome shotgun (WGS) entry which is preliminary data.</text>
</comment>
<sequence length="285" mass="34164">MADLTAIVLTKDEEKNIDKCLKSIQGFAKRIVVVDSGSTDRTMEVAKKYGADVYQHPFENYARQFNWGIDETCIDTKWVLRLDADERFTPELCTRLEKECKSHEHDDVNGFVLEAWLYFMGRRLKYGGSRKKKLMVFKTGIGRIEDRKMDEHTILSEGRTKEIKEKFLHYDYKDLNTYVKKLNWYAVREMQDYMEDRFYEFGFDGADKEINSIRAKKTRYYRFPMFLRCWLYFIYAYIFCGNCLNGKEGFIYSFLYHLYYRILVDAKIFEQIKFPKKLEKTGDLK</sequence>
<evidence type="ECO:0000259" key="2">
    <source>
        <dbReference type="Pfam" id="PF00535"/>
    </source>
</evidence>
<feature type="domain" description="Glycosyltransferase 2-like" evidence="2">
    <location>
        <begin position="6"/>
        <end position="112"/>
    </location>
</feature>
<keyword evidence="1" id="KW-0812">Transmembrane</keyword>
<dbReference type="CDD" id="cd02511">
    <property type="entry name" value="Beta4Glucosyltransferase"/>
    <property type="match status" value="1"/>
</dbReference>
<organism evidence="3 4">
    <name type="scientific">Sporofaciens musculi</name>
    <dbReference type="NCBI Taxonomy" id="2681861"/>
    <lineage>
        <taxon>Bacteria</taxon>
        <taxon>Bacillati</taxon>
        <taxon>Bacillota</taxon>
        <taxon>Clostridia</taxon>
        <taxon>Lachnospirales</taxon>
        <taxon>Lachnospiraceae</taxon>
        <taxon>Sporofaciens</taxon>
    </lineage>
</organism>
<dbReference type="EMBL" id="WUQX01000001">
    <property type="protein sequence ID" value="MXP75115.1"/>
    <property type="molecule type" value="Genomic_DNA"/>
</dbReference>
<evidence type="ECO:0000313" key="3">
    <source>
        <dbReference type="EMBL" id="MXP75115.1"/>
    </source>
</evidence>
<keyword evidence="3" id="KW-0808">Transferase</keyword>
<dbReference type="RefSeq" id="WP_159750424.1">
    <property type="nucleotide sequence ID" value="NZ_WUQX01000001.1"/>
</dbReference>
<name>A0A7X3SI64_9FIRM</name>
<dbReference type="SUPFAM" id="SSF53448">
    <property type="entry name" value="Nucleotide-diphospho-sugar transferases"/>
    <property type="match status" value="1"/>
</dbReference>
<dbReference type="GO" id="GO:0016740">
    <property type="term" value="F:transferase activity"/>
    <property type="evidence" value="ECO:0007669"/>
    <property type="project" value="UniProtKB-KW"/>
</dbReference>
<feature type="transmembrane region" description="Helical" evidence="1">
    <location>
        <begin position="220"/>
        <end position="238"/>
    </location>
</feature>
<evidence type="ECO:0000256" key="1">
    <source>
        <dbReference type="SAM" id="Phobius"/>
    </source>
</evidence>